<keyword evidence="9" id="KW-1185">Reference proteome</keyword>
<dbReference type="GO" id="GO:0002182">
    <property type="term" value="P:cytoplasmic translational elongation"/>
    <property type="evidence" value="ECO:0007669"/>
    <property type="project" value="InterPro"/>
</dbReference>
<evidence type="ECO:0000256" key="5">
    <source>
        <dbReference type="ARBA" id="ARBA00035301"/>
    </source>
</evidence>
<keyword evidence="4" id="KW-0687">Ribonucleoprotein</keyword>
<evidence type="ECO:0000256" key="6">
    <source>
        <dbReference type="ARBA" id="ARBA00035443"/>
    </source>
</evidence>
<sequence>MFPGTTMKYLAAYLLSTMGGNKSPTAKDIENVLGSVGLDVDMEDANKVVSALSGKSIDEVIAAGLTKISSVPSGSAASAAAPVASTIPTGTLEAESKKGIFSVWDFLKLCKLLFLLEGNVFSEEKKEEPKEESDEDMGFGLFD</sequence>
<dbReference type="Proteomes" id="UP000267606">
    <property type="component" value="Unassembled WGS sequence"/>
</dbReference>
<name>A0A183HKG4_9BILA</name>
<evidence type="ECO:0000256" key="4">
    <source>
        <dbReference type="ARBA" id="ARBA00023274"/>
    </source>
</evidence>
<dbReference type="WBParaSite" id="OFLC_0000797501-mRNA-1">
    <property type="protein sequence ID" value="OFLC_0000797501-mRNA-1"/>
    <property type="gene ID" value="OFLC_0000797501"/>
</dbReference>
<reference evidence="8 9" key="2">
    <citation type="submission" date="2018-11" db="EMBL/GenBank/DDBJ databases">
        <authorList>
            <consortium name="Pathogen Informatics"/>
        </authorList>
    </citation>
    <scope>NUCLEOTIDE SEQUENCE [LARGE SCALE GENOMIC DNA]</scope>
</reference>
<organism evidence="10">
    <name type="scientific">Onchocerca flexuosa</name>
    <dbReference type="NCBI Taxonomy" id="387005"/>
    <lineage>
        <taxon>Eukaryota</taxon>
        <taxon>Metazoa</taxon>
        <taxon>Ecdysozoa</taxon>
        <taxon>Nematoda</taxon>
        <taxon>Chromadorea</taxon>
        <taxon>Rhabditida</taxon>
        <taxon>Spirurina</taxon>
        <taxon>Spiruromorpha</taxon>
        <taxon>Filarioidea</taxon>
        <taxon>Onchocercidae</taxon>
        <taxon>Onchocerca</taxon>
    </lineage>
</organism>
<accession>A0A183HKG4</accession>
<proteinExistence type="inferred from homology"/>
<dbReference type="GO" id="GO:0022625">
    <property type="term" value="C:cytosolic large ribosomal subunit"/>
    <property type="evidence" value="ECO:0007669"/>
    <property type="project" value="InterPro"/>
</dbReference>
<dbReference type="PANTHER" id="PTHR21141:SF5">
    <property type="entry name" value="LARGE RIBOSOMAL SUBUNIT PROTEIN P2"/>
    <property type="match status" value="1"/>
</dbReference>
<feature type="region of interest" description="Disordered" evidence="7">
    <location>
        <begin position="124"/>
        <end position="143"/>
    </location>
</feature>
<evidence type="ECO:0000313" key="8">
    <source>
        <dbReference type="EMBL" id="VDO53455.1"/>
    </source>
</evidence>
<dbReference type="Gene3D" id="1.10.10.1410">
    <property type="match status" value="1"/>
</dbReference>
<evidence type="ECO:0000313" key="9">
    <source>
        <dbReference type="Proteomes" id="UP000267606"/>
    </source>
</evidence>
<comment type="function">
    <text evidence="1">Plays an important role in the elongation step of protein synthesis.</text>
</comment>
<evidence type="ECO:0000256" key="7">
    <source>
        <dbReference type="SAM" id="MobiDB-lite"/>
    </source>
</evidence>
<dbReference type="PANTHER" id="PTHR21141">
    <property type="entry name" value="60S ACIDIC RIBOSOMAL PROTEIN FAMILY MEMBER"/>
    <property type="match status" value="1"/>
</dbReference>
<gene>
    <name evidence="8" type="ORF">OFLC_LOCUS7977</name>
</gene>
<evidence type="ECO:0000256" key="1">
    <source>
        <dbReference type="ARBA" id="ARBA00003362"/>
    </source>
</evidence>
<reference evidence="10" key="1">
    <citation type="submission" date="2016-06" db="UniProtKB">
        <authorList>
            <consortium name="WormBaseParasite"/>
        </authorList>
    </citation>
    <scope>IDENTIFICATION</scope>
</reference>
<dbReference type="GO" id="GO:0003735">
    <property type="term" value="F:structural constituent of ribosome"/>
    <property type="evidence" value="ECO:0007669"/>
    <property type="project" value="InterPro"/>
</dbReference>
<dbReference type="AlphaFoldDB" id="A0A183HKG4"/>
<dbReference type="CDD" id="cd05833">
    <property type="entry name" value="Ribosomal_P2"/>
    <property type="match status" value="1"/>
</dbReference>
<dbReference type="InterPro" id="IPR044076">
    <property type="entry name" value="Ribosomal_P2"/>
</dbReference>
<keyword evidence="3" id="KW-0689">Ribosomal protein</keyword>
<protein>
    <recommendedName>
        <fullName evidence="5">Large ribosomal subunit protein P2</fullName>
    </recommendedName>
    <alternativeName>
        <fullName evidence="6">60S acidic ribosomal protein P2</fullName>
    </alternativeName>
</protein>
<comment type="similarity">
    <text evidence="2">Belongs to the eukaryotic ribosomal protein P1/P2 family.</text>
</comment>
<evidence type="ECO:0000256" key="2">
    <source>
        <dbReference type="ARBA" id="ARBA00005436"/>
    </source>
</evidence>
<dbReference type="STRING" id="387005.A0A183HKG4"/>
<dbReference type="Pfam" id="PF00428">
    <property type="entry name" value="Ribosomal_60s"/>
    <property type="match status" value="1"/>
</dbReference>
<dbReference type="FunFam" id="1.10.10.1410:FF:000002">
    <property type="entry name" value="60S acidic ribosomal protein P2"/>
    <property type="match status" value="1"/>
</dbReference>
<evidence type="ECO:0000313" key="10">
    <source>
        <dbReference type="WBParaSite" id="OFLC_0000797501-mRNA-1"/>
    </source>
</evidence>
<dbReference type="InterPro" id="IPR027534">
    <property type="entry name" value="Ribosomal_P1/P2"/>
</dbReference>
<dbReference type="HAMAP" id="MF_01478">
    <property type="entry name" value="Ribosomal_L12_arch"/>
    <property type="match status" value="1"/>
</dbReference>
<evidence type="ECO:0000256" key="3">
    <source>
        <dbReference type="ARBA" id="ARBA00022980"/>
    </source>
</evidence>
<dbReference type="InterPro" id="IPR038716">
    <property type="entry name" value="P1/P2_N_sf"/>
</dbReference>
<dbReference type="EMBL" id="UZAJ01008689">
    <property type="protein sequence ID" value="VDO53455.1"/>
    <property type="molecule type" value="Genomic_DNA"/>
</dbReference>